<dbReference type="PANTHER" id="PTHR11937">
    <property type="entry name" value="ACTIN"/>
    <property type="match status" value="1"/>
</dbReference>
<dbReference type="InterPro" id="IPR004001">
    <property type="entry name" value="Actin_CS"/>
</dbReference>
<dbReference type="Gene3D" id="3.30.420.40">
    <property type="match status" value="2"/>
</dbReference>
<organism evidence="2 3">
    <name type="scientific">Anaeramoeba flamelloides</name>
    <dbReference type="NCBI Taxonomy" id="1746091"/>
    <lineage>
        <taxon>Eukaryota</taxon>
        <taxon>Metamonada</taxon>
        <taxon>Anaeramoebidae</taxon>
        <taxon>Anaeramoeba</taxon>
    </lineage>
</organism>
<dbReference type="Proteomes" id="UP001150062">
    <property type="component" value="Unassembled WGS sequence"/>
</dbReference>
<protein>
    <submittedName>
        <fullName evidence="2">Actin</fullName>
    </submittedName>
</protein>
<evidence type="ECO:0000313" key="3">
    <source>
        <dbReference type="Proteomes" id="UP001150062"/>
    </source>
</evidence>
<dbReference type="Gene3D" id="3.90.640.10">
    <property type="entry name" value="Actin, Chain A, domain 4"/>
    <property type="match status" value="1"/>
</dbReference>
<dbReference type="PRINTS" id="PR00190">
    <property type="entry name" value="ACTIN"/>
</dbReference>
<proteinExistence type="inferred from homology"/>
<name>A0ABQ8Z0V9_9EUKA</name>
<dbReference type="EMBL" id="JAOAOG010000075">
    <property type="protein sequence ID" value="KAJ6250520.1"/>
    <property type="molecule type" value="Genomic_DNA"/>
</dbReference>
<keyword evidence="3" id="KW-1185">Reference proteome</keyword>
<dbReference type="Pfam" id="PF00022">
    <property type="entry name" value="Actin"/>
    <property type="match status" value="1"/>
</dbReference>
<comment type="caution">
    <text evidence="2">The sequence shown here is derived from an EMBL/GenBank/DDBJ whole genome shotgun (WGS) entry which is preliminary data.</text>
</comment>
<sequence>MTEEWCACVIENGTYNIKAGFGCNDSPSAVFRSIVGREKNADLADQKQTEKEFYIGEEAQKKRGILSLKHPIEKGIITDWGNMESIWSHVFKNELKVAPEQHPILLTQTPLNPKANREKMTEIMFETFKVPAAHLGNTSTLALYASGRTTGMMVEFGYGRTYSVPIYEGYALPYAIKSLDVGGADLTEYLTKILSERGYSLTTTAHREIVRDIKNKLCYVPFDFDGEMIIASESSSIEKNYETQDGQVFTLGNERFRCPEALFQPQLIGRKQVGIHETTYNSAMRCDVDIRKDLYHNVVISGGTSMFTGLSERLRKELNCLALSMIDTVKVIAPPERKCTVWIGGSILASLSTFQSVWISSEEYEESGPSIVHRRCF</sequence>
<gene>
    <name evidence="2" type="ORF">M0813_16006</name>
</gene>
<dbReference type="SMART" id="SM00268">
    <property type="entry name" value="ACTIN"/>
    <property type="match status" value="1"/>
</dbReference>
<dbReference type="SUPFAM" id="SSF53067">
    <property type="entry name" value="Actin-like ATPase domain"/>
    <property type="match status" value="2"/>
</dbReference>
<evidence type="ECO:0000256" key="1">
    <source>
        <dbReference type="RuleBase" id="RU000487"/>
    </source>
</evidence>
<dbReference type="InterPro" id="IPR004000">
    <property type="entry name" value="Actin"/>
</dbReference>
<comment type="similarity">
    <text evidence="1">Belongs to the actin family.</text>
</comment>
<dbReference type="InterPro" id="IPR043129">
    <property type="entry name" value="ATPase_NBD"/>
</dbReference>
<evidence type="ECO:0000313" key="2">
    <source>
        <dbReference type="EMBL" id="KAJ6250520.1"/>
    </source>
</evidence>
<accession>A0ABQ8Z0V9</accession>
<dbReference type="PROSITE" id="PS00406">
    <property type="entry name" value="ACTINS_1"/>
    <property type="match status" value="1"/>
</dbReference>
<reference evidence="2" key="1">
    <citation type="submission" date="2022-08" db="EMBL/GenBank/DDBJ databases">
        <title>Novel sulfate-reducing endosymbionts in the free-living metamonad Anaeramoeba.</title>
        <authorList>
            <person name="Jerlstrom-Hultqvist J."/>
            <person name="Cepicka I."/>
            <person name="Gallot-Lavallee L."/>
            <person name="Salas-Leiva D."/>
            <person name="Curtis B.A."/>
            <person name="Zahonova K."/>
            <person name="Pipaliya S."/>
            <person name="Dacks J."/>
            <person name="Roger A.J."/>
        </authorList>
    </citation>
    <scope>NUCLEOTIDE SEQUENCE</scope>
    <source>
        <strain evidence="2">Schooner1</strain>
    </source>
</reference>